<dbReference type="InterPro" id="IPR011547">
    <property type="entry name" value="SLC26A/SulP_dom"/>
</dbReference>
<dbReference type="OrthoDB" id="288203at2759"/>
<feature type="transmembrane region" description="Helical" evidence="6">
    <location>
        <begin position="231"/>
        <end position="251"/>
    </location>
</feature>
<evidence type="ECO:0000313" key="9">
    <source>
        <dbReference type="Proteomes" id="UP000466442"/>
    </source>
</evidence>
<feature type="region of interest" description="Disordered" evidence="5">
    <location>
        <begin position="495"/>
        <end position="514"/>
    </location>
</feature>
<dbReference type="EMBL" id="WIXP02000006">
    <property type="protein sequence ID" value="KAF6208966.1"/>
    <property type="molecule type" value="Genomic_DNA"/>
</dbReference>
<feature type="transmembrane region" description="Helical" evidence="6">
    <location>
        <begin position="175"/>
        <end position="195"/>
    </location>
</feature>
<accession>A0A8S9XLQ0</accession>
<proteinExistence type="predicted"/>
<evidence type="ECO:0000259" key="7">
    <source>
        <dbReference type="Pfam" id="PF00916"/>
    </source>
</evidence>
<evidence type="ECO:0000256" key="4">
    <source>
        <dbReference type="ARBA" id="ARBA00023136"/>
    </source>
</evidence>
<keyword evidence="9" id="KW-1185">Reference proteome</keyword>
<gene>
    <name evidence="8" type="ORF">GE061_014709</name>
</gene>
<protein>
    <recommendedName>
        <fullName evidence="7">SLC26A/SulP transporter domain-containing protein</fullName>
    </recommendedName>
</protein>
<evidence type="ECO:0000256" key="1">
    <source>
        <dbReference type="ARBA" id="ARBA00004141"/>
    </source>
</evidence>
<comment type="subcellular location">
    <subcellularLocation>
        <location evidence="1">Membrane</location>
        <topology evidence="1">Multi-pass membrane protein</topology>
    </subcellularLocation>
</comment>
<comment type="caution">
    <text evidence="8">The sequence shown here is derived from an EMBL/GenBank/DDBJ whole genome shotgun (WGS) entry which is preliminary data.</text>
</comment>
<feature type="compositionally biased region" description="Basic and acidic residues" evidence="5">
    <location>
        <begin position="498"/>
        <end position="507"/>
    </location>
</feature>
<keyword evidence="3 6" id="KW-1133">Transmembrane helix</keyword>
<evidence type="ECO:0000256" key="5">
    <source>
        <dbReference type="SAM" id="MobiDB-lite"/>
    </source>
</evidence>
<dbReference type="InterPro" id="IPR001902">
    <property type="entry name" value="SLC26A/SulP_fam"/>
</dbReference>
<feature type="domain" description="SLC26A/SulP transporter" evidence="7">
    <location>
        <begin position="56"/>
        <end position="443"/>
    </location>
</feature>
<feature type="transmembrane region" description="Helical" evidence="6">
    <location>
        <begin position="60"/>
        <end position="79"/>
    </location>
</feature>
<reference evidence="8" key="1">
    <citation type="journal article" date="2021" name="Mol. Ecol. Resour.">
        <title>Apolygus lucorum genome provides insights into omnivorousness and mesophyll feeding.</title>
        <authorList>
            <person name="Liu Y."/>
            <person name="Liu H."/>
            <person name="Wang H."/>
            <person name="Huang T."/>
            <person name="Liu B."/>
            <person name="Yang B."/>
            <person name="Yin L."/>
            <person name="Li B."/>
            <person name="Zhang Y."/>
            <person name="Zhang S."/>
            <person name="Jiang F."/>
            <person name="Zhang X."/>
            <person name="Ren Y."/>
            <person name="Wang B."/>
            <person name="Wang S."/>
            <person name="Lu Y."/>
            <person name="Wu K."/>
            <person name="Fan W."/>
            <person name="Wang G."/>
        </authorList>
    </citation>
    <scope>NUCLEOTIDE SEQUENCE</scope>
    <source>
        <strain evidence="8">12Hb</strain>
    </source>
</reference>
<keyword evidence="4 6" id="KW-0472">Membrane</keyword>
<feature type="transmembrane region" description="Helical" evidence="6">
    <location>
        <begin position="408"/>
        <end position="428"/>
    </location>
</feature>
<feature type="transmembrane region" description="Helical" evidence="6">
    <location>
        <begin position="148"/>
        <end position="168"/>
    </location>
</feature>
<feature type="transmembrane region" description="Helical" evidence="6">
    <location>
        <begin position="440"/>
        <end position="464"/>
    </location>
</feature>
<dbReference type="AlphaFoldDB" id="A0A8S9XLQ0"/>
<dbReference type="PANTHER" id="PTHR11814">
    <property type="entry name" value="SULFATE TRANSPORTER"/>
    <property type="match status" value="1"/>
</dbReference>
<evidence type="ECO:0000256" key="6">
    <source>
        <dbReference type="SAM" id="Phobius"/>
    </source>
</evidence>
<feature type="region of interest" description="Disordered" evidence="5">
    <location>
        <begin position="1"/>
        <end position="31"/>
    </location>
</feature>
<dbReference type="GO" id="GO:0055085">
    <property type="term" value="P:transmembrane transport"/>
    <property type="evidence" value="ECO:0007669"/>
    <property type="project" value="InterPro"/>
</dbReference>
<name>A0A8S9XLQ0_APOLU</name>
<evidence type="ECO:0000313" key="8">
    <source>
        <dbReference type="EMBL" id="KAF6208966.1"/>
    </source>
</evidence>
<evidence type="ECO:0000256" key="3">
    <source>
        <dbReference type="ARBA" id="ARBA00022989"/>
    </source>
</evidence>
<dbReference type="GO" id="GO:0016020">
    <property type="term" value="C:membrane"/>
    <property type="evidence" value="ECO:0007669"/>
    <property type="project" value="UniProtKB-SubCell"/>
</dbReference>
<organism evidence="8 9">
    <name type="scientific">Apolygus lucorum</name>
    <name type="common">Small green plant bug</name>
    <name type="synonym">Lygocoris lucorum</name>
    <dbReference type="NCBI Taxonomy" id="248454"/>
    <lineage>
        <taxon>Eukaryota</taxon>
        <taxon>Metazoa</taxon>
        <taxon>Ecdysozoa</taxon>
        <taxon>Arthropoda</taxon>
        <taxon>Hexapoda</taxon>
        <taxon>Insecta</taxon>
        <taxon>Pterygota</taxon>
        <taxon>Neoptera</taxon>
        <taxon>Paraneoptera</taxon>
        <taxon>Hemiptera</taxon>
        <taxon>Heteroptera</taxon>
        <taxon>Panheteroptera</taxon>
        <taxon>Cimicomorpha</taxon>
        <taxon>Miridae</taxon>
        <taxon>Mirini</taxon>
        <taxon>Apolygus</taxon>
    </lineage>
</organism>
<feature type="transmembrane region" description="Helical" evidence="6">
    <location>
        <begin position="381"/>
        <end position="401"/>
    </location>
</feature>
<dbReference type="Proteomes" id="UP000466442">
    <property type="component" value="Unassembled WGS sequence"/>
</dbReference>
<keyword evidence="2 6" id="KW-0812">Transmembrane</keyword>
<feature type="compositionally biased region" description="Polar residues" evidence="5">
    <location>
        <begin position="1"/>
        <end position="14"/>
    </location>
</feature>
<evidence type="ECO:0000256" key="2">
    <source>
        <dbReference type="ARBA" id="ARBA00022692"/>
    </source>
</evidence>
<feature type="transmembrane region" description="Helical" evidence="6">
    <location>
        <begin position="258"/>
        <end position="280"/>
    </location>
</feature>
<sequence length="514" mass="56307">MDNPQKNGVGSTENIELPPLRPKKRRSSTKDKIWSQTKARLPILAWLPSYNWKTDFVSDFFAGLTLAFINVPQALAFAILANAPLISGMYTACFSALVYAFLGTAKVSAFGPVAVGSMLTGESVAVYMTSKNMSAPPDGTLEDHSMRVTYIASLTFTIGLMYFLFFVLRMSVIRVLFTKAFVTGFISGCCVHIFVKSLKMIFRLKIKSHYGYFVVYKNLKDLLVKVPDTHVPTLVFSLVVIAILLSNTFLLKKLVAKVTTFIVPIEAVVLIASVVLSYYFDFPSLGFDTVGFIPNGMPHLSPVNPSLIPTVVPDAVTISTINYATSLSMVLAFNPGILKANQETLAMSAANLICSNIQCITIGNSMMRTIVAINLGIKSQLSTIISCTILLFVLLFAGPLFQPLPTAVLGCIIVLSIGQLLVTNLLAVPAVFRISLEDGLIWMSVFLATTFLDMQIGLVVGFVLTLRQLLVRVIGEDQEKQRQKEEAELEAVQASLPENEKLLDRGRKLSMSDQ</sequence>
<dbReference type="Pfam" id="PF00916">
    <property type="entry name" value="Sulfate_transp"/>
    <property type="match status" value="1"/>
</dbReference>